<dbReference type="RefSeq" id="WP_169769826.1">
    <property type="nucleotide sequence ID" value="NZ_JABCUP010000005.1"/>
</dbReference>
<dbReference type="AlphaFoldDB" id="A0ABD4TUC0"/>
<dbReference type="EMBL" id="VSZY01000001">
    <property type="protein sequence ID" value="MCU9967990.1"/>
    <property type="molecule type" value="Genomic_DNA"/>
</dbReference>
<evidence type="ECO:0000313" key="2">
    <source>
        <dbReference type="EMBL" id="MCU9967990.1"/>
    </source>
</evidence>
<organism evidence="2 3">
    <name type="scientific">Mobiluncus mulieris</name>
    <dbReference type="NCBI Taxonomy" id="2052"/>
    <lineage>
        <taxon>Bacteria</taxon>
        <taxon>Bacillati</taxon>
        <taxon>Actinomycetota</taxon>
        <taxon>Actinomycetes</taxon>
        <taxon>Actinomycetales</taxon>
        <taxon>Actinomycetaceae</taxon>
        <taxon>Mobiluncus</taxon>
    </lineage>
</organism>
<comment type="caution">
    <text evidence="2">The sequence shown here is derived from an EMBL/GenBank/DDBJ whole genome shotgun (WGS) entry which is preliminary data.</text>
</comment>
<keyword evidence="1" id="KW-0812">Transmembrane</keyword>
<dbReference type="Proteomes" id="UP001209486">
    <property type="component" value="Unassembled WGS sequence"/>
</dbReference>
<gene>
    <name evidence="2" type="ORF">FYZ43_00835</name>
</gene>
<feature type="transmembrane region" description="Helical" evidence="1">
    <location>
        <begin position="15"/>
        <end position="39"/>
    </location>
</feature>
<protein>
    <recommendedName>
        <fullName evidence="4">Secreted protein</fullName>
    </recommendedName>
</protein>
<keyword evidence="1" id="KW-0472">Membrane</keyword>
<evidence type="ECO:0000313" key="3">
    <source>
        <dbReference type="Proteomes" id="UP001209486"/>
    </source>
</evidence>
<evidence type="ECO:0000256" key="1">
    <source>
        <dbReference type="SAM" id="Phobius"/>
    </source>
</evidence>
<accession>A0ABD4TUC0</accession>
<keyword evidence="1" id="KW-1133">Transmembrane helix</keyword>
<reference evidence="2 3" key="1">
    <citation type="submission" date="2019-08" db="EMBL/GenBank/DDBJ databases">
        <title>Comparison of rpoB and gyrB Sequences from Mobiluncus Species and Development of a Multiplex PCR Method for Clinical Detection of Mobiluncus curtisii and Mobiluncus mulieris.</title>
        <authorList>
            <person name="Yang L."/>
            <person name="Shen Y."/>
            <person name="Xu G."/>
            <person name="Shu L.-B."/>
            <person name="Hu J."/>
            <person name="Zhang R."/>
            <person name="Wang Y."/>
            <person name="Zhou H.-W."/>
            <person name="Zhang X."/>
        </authorList>
    </citation>
    <scope>NUCLEOTIDE SEQUENCE [LARGE SCALE GENOMIC DNA]</scope>
    <source>
        <strain evidence="2 3">M26</strain>
    </source>
</reference>
<sequence>MTWQRRPPVKSKTPLRAAIITVVAVVVIVFLLPAAFWFYNWQNDRVGIGGKTRTVIQMEQSPLVAPEVAGLKRLKIEHSEPAGLGMYNGNEVTAWYRPPQGQTPTYLRKFIKLAEAQGFIHANPPDENSAVMEHPGTRQKLYLDIVSAENQSWQDPSDYGTICVLIESR</sequence>
<proteinExistence type="predicted"/>
<name>A0ABD4TUC0_9ACTO</name>
<evidence type="ECO:0008006" key="4">
    <source>
        <dbReference type="Google" id="ProtNLM"/>
    </source>
</evidence>